<evidence type="ECO:0000313" key="8">
    <source>
        <dbReference type="EMBL" id="GBG77680.1"/>
    </source>
</evidence>
<feature type="compositionally biased region" description="Polar residues" evidence="6">
    <location>
        <begin position="1279"/>
        <end position="1292"/>
    </location>
</feature>
<dbReference type="InterPro" id="IPR008922">
    <property type="entry name" value="Di-copper_centre_dom_sf"/>
</dbReference>
<comment type="cofactor">
    <cofactor evidence="1">
        <name>Cu(2+)</name>
        <dbReference type="ChEBI" id="CHEBI:29036"/>
    </cofactor>
</comment>
<dbReference type="InterPro" id="IPR022739">
    <property type="entry name" value="Polyphenol_oxidase_cen"/>
</dbReference>
<dbReference type="Pfam" id="PF12142">
    <property type="entry name" value="PPO1_DWL"/>
    <property type="match status" value="1"/>
</dbReference>
<evidence type="ECO:0000256" key="3">
    <source>
        <dbReference type="ARBA" id="ARBA00022723"/>
    </source>
</evidence>
<feature type="compositionally biased region" description="Low complexity" evidence="6">
    <location>
        <begin position="1332"/>
        <end position="1341"/>
    </location>
</feature>
<dbReference type="Proteomes" id="UP000265515">
    <property type="component" value="Unassembled WGS sequence"/>
</dbReference>
<feature type="compositionally biased region" description="Low complexity" evidence="6">
    <location>
        <begin position="1238"/>
        <end position="1264"/>
    </location>
</feature>
<dbReference type="PANTHER" id="PTHR11474">
    <property type="entry name" value="TYROSINASE FAMILY MEMBER"/>
    <property type="match status" value="1"/>
</dbReference>
<dbReference type="GO" id="GO:0004097">
    <property type="term" value="F:catechol oxidase activity"/>
    <property type="evidence" value="ECO:0007669"/>
    <property type="project" value="InterPro"/>
</dbReference>
<dbReference type="GO" id="GO:0046872">
    <property type="term" value="F:metal ion binding"/>
    <property type="evidence" value="ECO:0007669"/>
    <property type="project" value="UniProtKB-KW"/>
</dbReference>
<feature type="region of interest" description="Disordered" evidence="6">
    <location>
        <begin position="226"/>
        <end position="262"/>
    </location>
</feature>
<name>A0A388L5U9_CHABU</name>
<dbReference type="OrthoDB" id="6132182at2759"/>
<dbReference type="InterPro" id="IPR013788">
    <property type="entry name" value="Hemocyanin/hexamerin"/>
</dbReference>
<evidence type="ECO:0000256" key="1">
    <source>
        <dbReference type="ARBA" id="ARBA00001973"/>
    </source>
</evidence>
<feature type="region of interest" description="Disordered" evidence="6">
    <location>
        <begin position="1360"/>
        <end position="1390"/>
    </location>
</feature>
<dbReference type="EMBL" id="BFEA01000274">
    <property type="protein sequence ID" value="GBG77680.1"/>
    <property type="molecule type" value="Genomic_DNA"/>
</dbReference>
<feature type="region of interest" description="Disordered" evidence="6">
    <location>
        <begin position="307"/>
        <end position="330"/>
    </location>
</feature>
<keyword evidence="4" id="KW-0560">Oxidoreductase</keyword>
<dbReference type="PROSITE" id="PS00210">
    <property type="entry name" value="HEMOCYANIN_2"/>
    <property type="match status" value="1"/>
</dbReference>
<keyword evidence="5" id="KW-0186">Copper</keyword>
<evidence type="ECO:0000259" key="7">
    <source>
        <dbReference type="PROSITE" id="PS00498"/>
    </source>
</evidence>
<comment type="similarity">
    <text evidence="2">Belongs to the tyrosinase family.</text>
</comment>
<feature type="region of interest" description="Disordered" evidence="6">
    <location>
        <begin position="1310"/>
        <end position="1346"/>
    </location>
</feature>
<evidence type="ECO:0000256" key="5">
    <source>
        <dbReference type="ARBA" id="ARBA00023008"/>
    </source>
</evidence>
<evidence type="ECO:0000256" key="4">
    <source>
        <dbReference type="ARBA" id="ARBA00023002"/>
    </source>
</evidence>
<evidence type="ECO:0000256" key="6">
    <source>
        <dbReference type="SAM" id="MobiDB-lite"/>
    </source>
</evidence>
<dbReference type="SUPFAM" id="SSF48056">
    <property type="entry name" value="Di-copper centre-containing domain"/>
    <property type="match status" value="1"/>
</dbReference>
<feature type="compositionally biased region" description="Low complexity" evidence="6">
    <location>
        <begin position="1188"/>
        <end position="1197"/>
    </location>
</feature>
<keyword evidence="9" id="KW-1185">Reference proteome</keyword>
<feature type="domain" description="Tyrosinase copper-binding" evidence="7">
    <location>
        <begin position="1078"/>
        <end position="1089"/>
    </location>
</feature>
<feature type="compositionally biased region" description="Basic and acidic residues" evidence="6">
    <location>
        <begin position="226"/>
        <end position="235"/>
    </location>
</feature>
<dbReference type="Gene3D" id="1.10.1280.10">
    <property type="entry name" value="Di-copper center containing domain from catechol oxidase"/>
    <property type="match status" value="2"/>
</dbReference>
<feature type="region of interest" description="Disordered" evidence="6">
    <location>
        <begin position="184"/>
        <end position="211"/>
    </location>
</feature>
<dbReference type="Pfam" id="PF00264">
    <property type="entry name" value="Tyrosinase"/>
    <property type="match status" value="2"/>
</dbReference>
<evidence type="ECO:0000256" key="2">
    <source>
        <dbReference type="ARBA" id="ARBA00009928"/>
    </source>
</evidence>
<feature type="region of interest" description="Disordered" evidence="6">
    <location>
        <begin position="932"/>
        <end position="953"/>
    </location>
</feature>
<dbReference type="Gramene" id="GBG77680">
    <property type="protein sequence ID" value="GBG77680"/>
    <property type="gene ID" value="CBR_g24126"/>
</dbReference>
<feature type="region of interest" description="Disordered" evidence="6">
    <location>
        <begin position="1160"/>
        <end position="1197"/>
    </location>
</feature>
<keyword evidence="3" id="KW-0479">Metal-binding</keyword>
<feature type="compositionally biased region" description="Basic and acidic residues" evidence="6">
    <location>
        <begin position="184"/>
        <end position="205"/>
    </location>
</feature>
<evidence type="ECO:0000313" key="9">
    <source>
        <dbReference type="Proteomes" id="UP000265515"/>
    </source>
</evidence>
<feature type="compositionally biased region" description="Low complexity" evidence="6">
    <location>
        <begin position="1360"/>
        <end position="1373"/>
    </location>
</feature>
<organism evidence="8 9">
    <name type="scientific">Chara braunii</name>
    <name type="common">Braun's stonewort</name>
    <dbReference type="NCBI Taxonomy" id="69332"/>
    <lineage>
        <taxon>Eukaryota</taxon>
        <taxon>Viridiplantae</taxon>
        <taxon>Streptophyta</taxon>
        <taxon>Charophyceae</taxon>
        <taxon>Charales</taxon>
        <taxon>Characeae</taxon>
        <taxon>Chara</taxon>
    </lineage>
</organism>
<reference evidence="8 9" key="1">
    <citation type="journal article" date="2018" name="Cell">
        <title>The Chara Genome: Secondary Complexity and Implications for Plant Terrestrialization.</title>
        <authorList>
            <person name="Nishiyama T."/>
            <person name="Sakayama H."/>
            <person name="Vries J.D."/>
            <person name="Buschmann H."/>
            <person name="Saint-Marcoux D."/>
            <person name="Ullrich K.K."/>
            <person name="Haas F.B."/>
            <person name="Vanderstraeten L."/>
            <person name="Becker D."/>
            <person name="Lang D."/>
            <person name="Vosolsobe S."/>
            <person name="Rombauts S."/>
            <person name="Wilhelmsson P.K.I."/>
            <person name="Janitza P."/>
            <person name="Kern R."/>
            <person name="Heyl A."/>
            <person name="Rumpler F."/>
            <person name="Villalobos L.I.A.C."/>
            <person name="Clay J.M."/>
            <person name="Skokan R."/>
            <person name="Toyoda A."/>
            <person name="Suzuki Y."/>
            <person name="Kagoshima H."/>
            <person name="Schijlen E."/>
            <person name="Tajeshwar N."/>
            <person name="Catarino B."/>
            <person name="Hetherington A.J."/>
            <person name="Saltykova A."/>
            <person name="Bonnot C."/>
            <person name="Breuninger H."/>
            <person name="Symeonidi A."/>
            <person name="Radhakrishnan G.V."/>
            <person name="Van Nieuwerburgh F."/>
            <person name="Deforce D."/>
            <person name="Chang C."/>
            <person name="Karol K.G."/>
            <person name="Hedrich R."/>
            <person name="Ulvskov P."/>
            <person name="Glockner G."/>
            <person name="Delwiche C.F."/>
            <person name="Petrasek J."/>
            <person name="Van de Peer Y."/>
            <person name="Friml J."/>
            <person name="Beilby M."/>
            <person name="Dolan L."/>
            <person name="Kohara Y."/>
            <person name="Sugano S."/>
            <person name="Fujiyama A."/>
            <person name="Delaux P.-M."/>
            <person name="Quint M."/>
            <person name="TheiBen G."/>
            <person name="Hagemann M."/>
            <person name="Harholt J."/>
            <person name="Dunand C."/>
            <person name="Zachgo S."/>
            <person name="Langdale J."/>
            <person name="Maumus F."/>
            <person name="Straeten D.V.D."/>
            <person name="Gould S.B."/>
            <person name="Rensing S.A."/>
        </authorList>
    </citation>
    <scope>NUCLEOTIDE SEQUENCE [LARGE SCALE GENOMIC DNA]</scope>
    <source>
        <strain evidence="8 9">S276</strain>
    </source>
</reference>
<feature type="region of interest" description="Disordered" evidence="6">
    <location>
        <begin position="1222"/>
        <end position="1292"/>
    </location>
</feature>
<dbReference type="InterPro" id="IPR050316">
    <property type="entry name" value="Tyrosinase/Hemocyanin"/>
</dbReference>
<gene>
    <name evidence="8" type="ORF">CBR_g24126</name>
</gene>
<comment type="caution">
    <text evidence="8">The sequence shown here is derived from an EMBL/GenBank/DDBJ whole genome shotgun (WGS) entry which is preliminary data.</text>
</comment>
<proteinExistence type="inferred from homology"/>
<dbReference type="InterPro" id="IPR002227">
    <property type="entry name" value="Tyrosinase_Cu-bd"/>
</dbReference>
<dbReference type="PROSITE" id="PS00498">
    <property type="entry name" value="TYROSINASE_2"/>
    <property type="match status" value="1"/>
</dbReference>
<feature type="compositionally biased region" description="Polar residues" evidence="6">
    <location>
        <begin position="313"/>
        <end position="323"/>
    </location>
</feature>
<feature type="compositionally biased region" description="Pro residues" evidence="6">
    <location>
        <begin position="1169"/>
        <end position="1178"/>
    </location>
</feature>
<sequence length="1650" mass="185204">MLRGWSVPKENETWGICDRERHPCFQDQPANRPSHHGLVERAYSYGYFPRSCTRSTDEDRVEYKMLFKPRMTRVELDKRRRQEEETKFWVIALRVPLPAVFHVPDLVRQAMGAIILQHPLEPDAARPKLMQLKFELVREVEERFEPTLVMKLEDGELYNVEFVCKNTPWCNGCRWWYHTETDGCPRAEEEDGKEGYGRTGGGDRNRNRRWNQGEIVFQRGIRDVTRDVATRREEEGGSNTEGGRGGDNRLRPAGSTTQGSNPSWGAILMIPGAGNAGLVLGQVGALTVHHHVMEARAIKEVVVDRQGPHNQERGQANSSQRSSGVAGLAGGAEVEGEYRIPEGVETRGEDHEFEEKFILPLVCTMLGQEAFVLGLIHRNGKTFLPSTPICGIPSPDLVEASVKQLYADRFCFRQFQEVLVPKITIDTPTGMRINFFIPLIDARIPVEHWAGLPSVGLTCIPLRVLLEKSLAELSSVLVEPGVAADFLKALNEKMPMDKNLEARLDFFLTAGIFSEGAQDVGEQNESMSDHKPVILEAQVSEHNRRGPGYFKPNIQNLEDEGWREWGEKFWNDWQAAKEEFAQYQEWWDAGLRIISAKFEVYSRIAAFSRNKEEADSRRKVDEEERRMGEHPISDWVWAEERAQRLNDWEQMQVTVAKQARWQEILKEKGIVNSDIMTRETFQRLLSRQKVAQMKELQHPHLLGKPRATTNEDMCEYTTDYFKDILTTRKTFWNWKTDLTESSNFWDSLEVRLPDSGRLQLDRPVTEEKLRQTLKAMAKGKAPGDNCLPVEFFQACRPTLEEDMVNLFNGILTGGTLGKAMTNGVISLLNARRFQSQGLTKAVAEKMFRTLLKTEIRADWRRRVTQGDRLAGLNWFQETWATAGALAEVREGKLRTSPWLDREAVEGGEATWGLVVLRGDRCVKSTRERGYSGGAVEGEGVGSGGGGPDGGGGGGAEMLMGELMGERTGSWLFLPWHRAYLYFHELILGWLINDFSFTIPFWNWDHPAEQHLPREFTIESSSLYDQWRNNNLSNIASKLRDGCSTTQMLFGPHGAVHVSVGVQFFPYHDMGDLGTASRDPVFYVHHSNIDRLWEVWQSLPTATSAHRFNPQSKDWLDSQFLFVDHERKLVSIYVKDVANMKRDLRYTYEAVAMPWMNGLSKPAGSRPSVNSPPPPPSSPPVLRGRRLRSGTSGSFSQPSSLYAAISSGHSIFSESSMANRSIKSCDSGSSCRGPESRQSLPSPLDASLLAAGSSPFSPTLSSSPTAQKVSTMQAGCVEHPSSSLPHSEASVKSNLTHQRAVGHAIIGGGKLSAQERQAKRTSILSPPQHKDSSSPSQPQSDHASNHFSDSVDLQLTQPLWSSQPSVSSGLSSVVPPSPNVDFTDSADHPSHFSAESMDSVINCPPHCSRKLMLMRQSIGYIDNHQHARINRKHVQKTENDAIRRQSPRSWQSRRISGVDASPSGPSGNVTATQGGFPIALQSNAGLPTKMMTTHGWPVLVHLTCPPRDPGMGKRSVEVLALQNLTIDRSSPVCFAIFVNVTDTDVDLSRSDETNPSYVGTLYFPPSYRGISRRLRPLTIRIPLQRVLAYQEGGASQHLSVWIVPLKANGVAFPRFRQQWPSEKPDRFPHTTMRPMLPRPLSFWLQVERLTD</sequence>
<accession>A0A388L5U9</accession>
<dbReference type="PANTHER" id="PTHR11474:SF76">
    <property type="entry name" value="SHKT DOMAIN-CONTAINING PROTEIN"/>
    <property type="match status" value="1"/>
</dbReference>
<protein>
    <recommendedName>
        <fullName evidence="7">Tyrosinase copper-binding domain-containing protein</fullName>
    </recommendedName>
</protein>
<feature type="region of interest" description="Disordered" evidence="6">
    <location>
        <begin position="1431"/>
        <end position="1468"/>
    </location>
</feature>